<feature type="signal peptide" evidence="2">
    <location>
        <begin position="1"/>
        <end position="29"/>
    </location>
</feature>
<dbReference type="EMBL" id="FOVF01000010">
    <property type="protein sequence ID" value="SFN26259.1"/>
    <property type="molecule type" value="Genomic_DNA"/>
</dbReference>
<name>A0A1I4XLV1_9GAMM</name>
<accession>A0A1I4XLV1</accession>
<keyword evidence="2" id="KW-0732">Signal</keyword>
<feature type="region of interest" description="Disordered" evidence="1">
    <location>
        <begin position="137"/>
        <end position="180"/>
    </location>
</feature>
<evidence type="ECO:0000256" key="1">
    <source>
        <dbReference type="SAM" id="MobiDB-lite"/>
    </source>
</evidence>
<reference evidence="3 4" key="1">
    <citation type="submission" date="2016-10" db="EMBL/GenBank/DDBJ databases">
        <authorList>
            <person name="de Groot N.N."/>
        </authorList>
    </citation>
    <scope>NUCLEOTIDE SEQUENCE [LARGE SCALE GENOMIC DNA]</scope>
    <source>
        <strain evidence="3 4">CGMCC 1.7659</strain>
    </source>
</reference>
<gene>
    <name evidence="3" type="ORF">SAMN05216289_11082</name>
</gene>
<feature type="compositionally biased region" description="Basic and acidic residues" evidence="1">
    <location>
        <begin position="150"/>
        <end position="180"/>
    </location>
</feature>
<keyword evidence="4" id="KW-1185">Reference proteome</keyword>
<feature type="chain" id="PRO_5011515947" evidence="2">
    <location>
        <begin position="30"/>
        <end position="180"/>
    </location>
</feature>
<proteinExistence type="predicted"/>
<dbReference type="Proteomes" id="UP000198575">
    <property type="component" value="Unassembled WGS sequence"/>
</dbReference>
<evidence type="ECO:0000256" key="2">
    <source>
        <dbReference type="SAM" id="SignalP"/>
    </source>
</evidence>
<dbReference type="AlphaFoldDB" id="A0A1I4XLV1"/>
<organism evidence="3 4">
    <name type="scientific">Dokdonella immobilis</name>
    <dbReference type="NCBI Taxonomy" id="578942"/>
    <lineage>
        <taxon>Bacteria</taxon>
        <taxon>Pseudomonadati</taxon>
        <taxon>Pseudomonadota</taxon>
        <taxon>Gammaproteobacteria</taxon>
        <taxon>Lysobacterales</taxon>
        <taxon>Rhodanobacteraceae</taxon>
        <taxon>Dokdonella</taxon>
    </lineage>
</organism>
<dbReference type="RefSeq" id="WP_139224924.1">
    <property type="nucleotide sequence ID" value="NZ_FOVF01000010.1"/>
</dbReference>
<protein>
    <submittedName>
        <fullName evidence="3">Uncharacterized protein</fullName>
    </submittedName>
</protein>
<evidence type="ECO:0000313" key="3">
    <source>
        <dbReference type="EMBL" id="SFN26259.1"/>
    </source>
</evidence>
<dbReference type="STRING" id="578942.SAMN05216289_11082"/>
<evidence type="ECO:0000313" key="4">
    <source>
        <dbReference type="Proteomes" id="UP000198575"/>
    </source>
</evidence>
<sequence length="180" mass="20530">MNVRNARFSVFSAAVALILALFVAPSAYARGGHHGGHHGGHGSNWGVSIGFAGPGYSIGYSDCRHCGGGYVSGSFYGGYYGGGYPVGYYGPSYSSSYYDYYPSYGTSYYYSYPAYYPSYRHYRHAPRRVVHYDGYYRDHDRGRDHRRHDGYRGDSRHHDRDYSRHDRGYSSRAAYYDRRN</sequence>